<dbReference type="Pfam" id="PF21783">
    <property type="entry name" value="YNCE"/>
    <property type="match status" value="1"/>
</dbReference>
<dbReference type="EMBL" id="JBIGIA010000012">
    <property type="protein sequence ID" value="MFG6458459.1"/>
    <property type="molecule type" value="Genomic_DNA"/>
</dbReference>
<evidence type="ECO:0000259" key="2">
    <source>
        <dbReference type="Pfam" id="PF21783"/>
    </source>
</evidence>
<dbReference type="PANTHER" id="PTHR47197">
    <property type="entry name" value="PROTEIN NIRF"/>
    <property type="match status" value="1"/>
</dbReference>
<dbReference type="PANTHER" id="PTHR47197:SF3">
    <property type="entry name" value="DIHYDRO-HEME D1 DEHYDROGENASE"/>
    <property type="match status" value="1"/>
</dbReference>
<dbReference type="InterPro" id="IPR011964">
    <property type="entry name" value="YVTN_b-propeller_repeat"/>
</dbReference>
<keyword evidence="4" id="KW-1185">Reference proteome</keyword>
<keyword evidence="1" id="KW-0732">Signal</keyword>
<dbReference type="InterPro" id="IPR051200">
    <property type="entry name" value="Host-pathogen_enzymatic-act"/>
</dbReference>
<dbReference type="InterPro" id="IPR015943">
    <property type="entry name" value="WD40/YVTN_repeat-like_dom_sf"/>
</dbReference>
<dbReference type="RefSeq" id="WP_394489428.1">
    <property type="nucleotide sequence ID" value="NZ_JBIGIA010000012.1"/>
</dbReference>
<comment type="caution">
    <text evidence="3">The sequence shown here is derived from an EMBL/GenBank/DDBJ whole genome shotgun (WGS) entry which is preliminary data.</text>
</comment>
<dbReference type="Gene3D" id="2.130.10.10">
    <property type="entry name" value="YVTN repeat-like/Quinoprotein amine dehydrogenase"/>
    <property type="match status" value="3"/>
</dbReference>
<evidence type="ECO:0000256" key="1">
    <source>
        <dbReference type="ARBA" id="ARBA00022729"/>
    </source>
</evidence>
<name>A0ABW7G922_9BURK</name>
<feature type="domain" description="YNCE-like beta-propeller" evidence="2">
    <location>
        <begin position="8"/>
        <end position="315"/>
    </location>
</feature>
<reference evidence="3 4" key="1">
    <citation type="submission" date="2024-09" db="EMBL/GenBank/DDBJ databases">
        <title>Novel species of the genus Pelomonas and Roseateles isolated from streams.</title>
        <authorList>
            <person name="Lu H."/>
        </authorList>
    </citation>
    <scope>NUCLEOTIDE SEQUENCE [LARGE SCALE GENOMIC DNA]</scope>
    <source>
        <strain evidence="3 4">BYS96W</strain>
    </source>
</reference>
<organism evidence="3 4">
    <name type="scientific">Pelomonas nitida</name>
    <dbReference type="NCBI Taxonomy" id="3299027"/>
    <lineage>
        <taxon>Bacteria</taxon>
        <taxon>Pseudomonadati</taxon>
        <taxon>Pseudomonadota</taxon>
        <taxon>Betaproteobacteria</taxon>
        <taxon>Burkholderiales</taxon>
        <taxon>Sphaerotilaceae</taxon>
        <taxon>Roseateles</taxon>
    </lineage>
</organism>
<protein>
    <submittedName>
        <fullName evidence="3">YncE family protein</fullName>
    </submittedName>
</protein>
<dbReference type="InterPro" id="IPR011045">
    <property type="entry name" value="N2O_reductase_N"/>
</dbReference>
<dbReference type="Proteomes" id="UP001606305">
    <property type="component" value="Unassembled WGS sequence"/>
</dbReference>
<sequence>MAFGAQAQSARPPIFVLNSLDADIAVVDPASFTVVKRIPTGKEPHHLYLSPDEKSLIVANALGDSLTFLDPRTAEVQRVVRGISDPYHLRFSPDMKWFVTASNRLDRVDLYRWQGSTAAEPLQLVKRIPAPKTPSHLNIDTRSTTLYVSLQDSDELLAIDLATQAVKWKVTVGKMPADIYLTPDDRFILVGLTGDKFVEAWDVSGAAPKLVRRIPTGNGAHSFRAWGDKRHVLVSNRAGNTISKIDTSTLTVVDQFPGPSGPDDMEVLTDGKTLLVTSRWAGKLTEIDTTTRKVVRQVKVGKSPHGIWTLDHKPRL</sequence>
<evidence type="ECO:0000313" key="3">
    <source>
        <dbReference type="EMBL" id="MFG6458459.1"/>
    </source>
</evidence>
<dbReference type="NCBIfam" id="TIGR02276">
    <property type="entry name" value="beta_rpt_yvtn"/>
    <property type="match status" value="2"/>
</dbReference>
<accession>A0ABW7G922</accession>
<gene>
    <name evidence="3" type="ORF">ACG00X_16590</name>
</gene>
<dbReference type="SUPFAM" id="SSF50974">
    <property type="entry name" value="Nitrous oxide reductase, N-terminal domain"/>
    <property type="match status" value="1"/>
</dbReference>
<evidence type="ECO:0000313" key="4">
    <source>
        <dbReference type="Proteomes" id="UP001606305"/>
    </source>
</evidence>
<dbReference type="InterPro" id="IPR048433">
    <property type="entry name" value="YNCE-like_beta-prop"/>
</dbReference>
<proteinExistence type="predicted"/>